<dbReference type="OrthoDB" id="9990023at2"/>
<dbReference type="AlphaFoldDB" id="A0A249E0A3"/>
<accession>A0A249E0A3</accession>
<proteinExistence type="predicted"/>
<reference evidence="1 2" key="2">
    <citation type="submission" date="2017-09" db="EMBL/GenBank/DDBJ databases">
        <title>The genome of whitefly Bemisia tabaci, a global crop pest, provides novel insights into virus transmission, host adaptation and insecticide resistance.</title>
        <authorList>
            <person name="Kaur N."/>
            <person name="Kliot A."/>
            <person name="Pinheiro P.V."/>
            <person name="Luan J."/>
            <person name="Zheng Y."/>
            <person name="Liu W."/>
            <person name="Sun H."/>
            <person name="Yang X."/>
            <person name="Xu Y."/>
            <person name="Luo Y."/>
            <person name="Kruse A."/>
            <person name="Fisher T.W."/>
            <person name="Nelson D.R."/>
            <person name="Elimelech M."/>
            <person name="MacCoss M."/>
            <person name="Johnson R."/>
            <person name="Cohen E."/>
            <person name="Hunter W.B."/>
            <person name="Brown J.K."/>
            <person name="Jander G."/>
            <person name="Cilia M."/>
            <person name="Douglas A.E."/>
            <person name="Ghanim M."/>
            <person name="Simmons A.M."/>
            <person name="Wintermantel W.M."/>
            <person name="Ling K.-S."/>
            <person name="Fei Z."/>
        </authorList>
    </citation>
    <scope>NUCLEOTIDE SEQUENCE [LARGE SCALE GENOMIC DNA]</scope>
    <source>
        <strain evidence="1 2">MEAM1</strain>
    </source>
</reference>
<dbReference type="EMBL" id="CP016303">
    <property type="protein sequence ID" value="ASX26945.1"/>
    <property type="molecule type" value="Genomic_DNA"/>
</dbReference>
<gene>
    <name evidence="1" type="ORF">BA171_08125</name>
</gene>
<protein>
    <submittedName>
        <fullName evidence="1">Uncharacterized protein</fullName>
    </submittedName>
</protein>
<organism evidence="1 2">
    <name type="scientific">Candidatus Hamiltonella defensa</name>
    <name type="common">Bemisia tabaci</name>
    <dbReference type="NCBI Taxonomy" id="672795"/>
    <lineage>
        <taxon>Bacteria</taxon>
        <taxon>Pseudomonadati</taxon>
        <taxon>Pseudomonadota</taxon>
        <taxon>Gammaproteobacteria</taxon>
        <taxon>Enterobacterales</taxon>
        <taxon>Enterobacteriaceae</taxon>
        <taxon>aphid secondary symbionts</taxon>
        <taxon>Candidatus Williamhamiltonella</taxon>
    </lineage>
</organism>
<evidence type="ECO:0000313" key="2">
    <source>
        <dbReference type="Proteomes" id="UP000216438"/>
    </source>
</evidence>
<reference evidence="2" key="1">
    <citation type="submission" date="2016-06" db="EMBL/GenBank/DDBJ databases">
        <authorList>
            <person name="Chen W."/>
            <person name="Hasegawa D.K."/>
        </authorList>
    </citation>
    <scope>NUCLEOTIDE SEQUENCE [LARGE SCALE GENOMIC DNA]</scope>
    <source>
        <strain evidence="2">MEAM1</strain>
    </source>
</reference>
<name>A0A249E0A3_9ENTR</name>
<sequence length="135" mass="15699">MFYFIAFITTSLFFMLIIINSIEDKFNASSFKHSFYYNALNRQVIIDDFFVVVSFRKGSLNCCLFEHLNNHQGIRLTYDDLDTSVFKGRNVELNKVVDAMGFKGDLKRILFTFDSNSITFHPEKLNQSIDLIKIG</sequence>
<evidence type="ECO:0000313" key="1">
    <source>
        <dbReference type="EMBL" id="ASX26945.1"/>
    </source>
</evidence>
<dbReference type="Proteomes" id="UP000216438">
    <property type="component" value="Chromosome"/>
</dbReference>